<evidence type="ECO:0000256" key="11">
    <source>
        <dbReference type="RuleBase" id="RU004453"/>
    </source>
</evidence>
<dbReference type="Gene3D" id="3.10.50.10">
    <property type="match status" value="1"/>
</dbReference>
<dbReference type="SUPFAM" id="SSF51445">
    <property type="entry name" value="(Trans)glycosidases"/>
    <property type="match status" value="1"/>
</dbReference>
<dbReference type="GO" id="GO:0005576">
    <property type="term" value="C:extracellular region"/>
    <property type="evidence" value="ECO:0007669"/>
    <property type="project" value="UniProtKB-SubCell"/>
</dbReference>
<accession>B9WAP0</accession>
<evidence type="ECO:0000256" key="8">
    <source>
        <dbReference type="ARBA" id="ARBA00023295"/>
    </source>
</evidence>
<dbReference type="KEGG" id="cdu:CD36_16810"/>
<comment type="similarity">
    <text evidence="11">Belongs to the glycosyl hydrolase 18 family.</text>
</comment>
<dbReference type="PROSITE" id="PS01095">
    <property type="entry name" value="GH18_1"/>
    <property type="match status" value="1"/>
</dbReference>
<dbReference type="InterPro" id="IPR050314">
    <property type="entry name" value="Glycosyl_Hydrlase_18"/>
</dbReference>
<dbReference type="Pfam" id="PF00704">
    <property type="entry name" value="Glyco_hydro_18"/>
    <property type="match status" value="1"/>
</dbReference>
<dbReference type="OrthoDB" id="76388at2759"/>
<keyword evidence="8 10" id="KW-0326">Glycosidase</keyword>
<dbReference type="VEuPathDB" id="FungiDB:CD36_16810"/>
<dbReference type="Gene3D" id="3.20.20.80">
    <property type="entry name" value="Glycosidases"/>
    <property type="match status" value="1"/>
</dbReference>
<evidence type="ECO:0000256" key="1">
    <source>
        <dbReference type="ARBA" id="ARBA00000822"/>
    </source>
</evidence>
<keyword evidence="4" id="KW-0964">Secreted</keyword>
<evidence type="ECO:0000256" key="7">
    <source>
        <dbReference type="ARBA" id="ARBA00023277"/>
    </source>
</evidence>
<dbReference type="AlphaFoldDB" id="B9WAP0"/>
<dbReference type="eggNOG" id="KOG2806">
    <property type="taxonomic scope" value="Eukaryota"/>
</dbReference>
<dbReference type="InterPro" id="IPR011583">
    <property type="entry name" value="Chitinase_II/V-like_cat"/>
</dbReference>
<dbReference type="GO" id="GO:0008061">
    <property type="term" value="F:chitin binding"/>
    <property type="evidence" value="ECO:0007669"/>
    <property type="project" value="InterPro"/>
</dbReference>
<feature type="domain" description="GH18" evidence="12">
    <location>
        <begin position="22"/>
        <end position="375"/>
    </location>
</feature>
<keyword evidence="9" id="KW-0624">Polysaccharide degradation</keyword>
<reference evidence="14 15" key="1">
    <citation type="journal article" date="2009" name="Genome Res.">
        <title>Comparative genomics of the fungal pathogens Candida dubliniensis and Candida albicans.</title>
        <authorList>
            <person name="Jackson A.P."/>
            <person name="Gamble J.A."/>
            <person name="Yeomans T."/>
            <person name="Moran G.P."/>
            <person name="Saunders D."/>
            <person name="Harris D."/>
            <person name="Aslett M."/>
            <person name="Barrell J.F."/>
            <person name="Butler G."/>
            <person name="Citiulo F."/>
            <person name="Coleman D.C."/>
            <person name="de Groot P.W.J."/>
            <person name="Goodwin T.J."/>
            <person name="Quail M.A."/>
            <person name="McQuillan J."/>
            <person name="Munro C.A."/>
            <person name="Pain A."/>
            <person name="Poulter R.T."/>
            <person name="Rajandream M.A."/>
            <person name="Renauld H."/>
            <person name="Spiering M.J."/>
            <person name="Tivey A."/>
            <person name="Gow N.A.R."/>
            <person name="Barrell B."/>
            <person name="Sullivan D.J."/>
            <person name="Berriman M."/>
        </authorList>
    </citation>
    <scope>NUCLEOTIDE SEQUENCE [LARGE SCALE GENOMIC DNA]</scope>
    <source>
        <strain evidence="15">CD36 / ATCC MYA-646 / CBS 7987 / NCPF 3949 / NRRL Y-17841</strain>
    </source>
</reference>
<dbReference type="InterPro" id="IPR029070">
    <property type="entry name" value="Chitinase_insertion_sf"/>
</dbReference>
<dbReference type="CAZy" id="GH18">
    <property type="family name" value="Glycoside Hydrolase Family 18"/>
</dbReference>
<dbReference type="SMART" id="SM00636">
    <property type="entry name" value="Glyco_18"/>
    <property type="match status" value="1"/>
</dbReference>
<dbReference type="GO" id="GO:0006032">
    <property type="term" value="P:chitin catabolic process"/>
    <property type="evidence" value="ECO:0007669"/>
    <property type="project" value="UniProtKB-KW"/>
</dbReference>
<evidence type="ECO:0000256" key="6">
    <source>
        <dbReference type="ARBA" id="ARBA00023024"/>
    </source>
</evidence>
<keyword evidence="6" id="KW-0146">Chitin degradation</keyword>
<evidence type="ECO:0000313" key="14">
    <source>
        <dbReference type="EMBL" id="CAX43460.1"/>
    </source>
</evidence>
<proteinExistence type="inferred from homology"/>
<dbReference type="HOGENOM" id="CLU_002833_1_0_1"/>
<evidence type="ECO:0000256" key="3">
    <source>
        <dbReference type="ARBA" id="ARBA00012729"/>
    </source>
</evidence>
<dbReference type="EMBL" id="FM992689">
    <property type="protein sequence ID" value="CAX43460.1"/>
    <property type="molecule type" value="Genomic_DNA"/>
</dbReference>
<dbReference type="PANTHER" id="PTHR11177:SF317">
    <property type="entry name" value="CHITINASE 12-RELATED"/>
    <property type="match status" value="1"/>
</dbReference>
<evidence type="ECO:0000256" key="4">
    <source>
        <dbReference type="ARBA" id="ARBA00022525"/>
    </source>
</evidence>
<dbReference type="GO" id="GO:0008843">
    <property type="term" value="F:endochitinase activity"/>
    <property type="evidence" value="ECO:0007669"/>
    <property type="project" value="UniProtKB-EC"/>
</dbReference>
<gene>
    <name evidence="14" type="primary">CHT4</name>
    <name evidence="13" type="ordered locus">Cd36_16810</name>
    <name evidence="14" type="ORF">CD36_16810</name>
</gene>
<dbReference type="PROSITE" id="PS51910">
    <property type="entry name" value="GH18_2"/>
    <property type="match status" value="1"/>
</dbReference>
<protein>
    <recommendedName>
        <fullName evidence="3">chitinase</fullName>
        <ecNumber evidence="3">3.2.1.14</ecNumber>
    </recommendedName>
</protein>
<keyword evidence="5 10" id="KW-0378">Hydrolase</keyword>
<dbReference type="RefSeq" id="XP_002418160.1">
    <property type="nucleotide sequence ID" value="XM_002418115.1"/>
</dbReference>
<keyword evidence="15" id="KW-1185">Reference proteome</keyword>
<dbReference type="InterPro" id="IPR001223">
    <property type="entry name" value="Glyco_hydro18_cat"/>
</dbReference>
<evidence type="ECO:0000313" key="13">
    <source>
        <dbReference type="CGD" id="CAL0000161258"/>
    </source>
</evidence>
<dbReference type="EC" id="3.2.1.14" evidence="3"/>
<comment type="catalytic activity">
    <reaction evidence="1">
        <text>Random endo-hydrolysis of N-acetyl-beta-D-glucosaminide (1-&gt;4)-beta-linkages in chitin and chitodextrins.</text>
        <dbReference type="EC" id="3.2.1.14"/>
    </reaction>
</comment>
<sequence length="388" mass="44362">MCHKIMNKFQQRLHHAPSTPLFKTCVYFSNWSVYQKKHFPQDIPIEYYTHVFYAFILIDEQTGKLKFSDEWCDLQMPQPPPNQSITGNLQQFYEMKKANRHLKLIMSIGGWGTCHLFESVVCSNTKFDNFVNSTIEFVDKYGFDGVDIDWEYPKDSTQAAKLVELLARLRNKLNPKYILTVAAPGGTDNIDVLKIPEMDKYLTFWNLMCYDFAGEGWSSKTAFHSNLFGNNGDNSLNASDIVQTYIKRGVHPSKLILGMPMYGRVFHGVDRPEIGVSFTKERKSGCIEGDVVDYNKFGETFDYEDFDPRKVGALKYDSRNKQLITFDNPQSARIKASFVRSKQLGGGMWWDSAGDATVSNDRCLVKNFVDQLGGVELLEKSENNLHGC</sequence>
<dbReference type="GeneID" id="8045726"/>
<comment type="subcellular location">
    <subcellularLocation>
        <location evidence="2">Secreted</location>
    </subcellularLocation>
</comment>
<name>B9WAP0_CANDC</name>
<dbReference type="InterPro" id="IPR017853">
    <property type="entry name" value="GH"/>
</dbReference>
<dbReference type="CGD" id="CAL0000161258">
    <property type="gene designation" value="Cd36_16810"/>
</dbReference>
<evidence type="ECO:0000256" key="5">
    <source>
        <dbReference type="ARBA" id="ARBA00022801"/>
    </source>
</evidence>
<dbReference type="InterPro" id="IPR001579">
    <property type="entry name" value="Glyco_hydro_18_chit_AS"/>
</dbReference>
<dbReference type="FunFam" id="3.20.20.80:FF:000075">
    <property type="entry name" value="Sporulation-specific chitinase"/>
    <property type="match status" value="1"/>
</dbReference>
<evidence type="ECO:0000259" key="12">
    <source>
        <dbReference type="PROSITE" id="PS51910"/>
    </source>
</evidence>
<evidence type="ECO:0000256" key="2">
    <source>
        <dbReference type="ARBA" id="ARBA00004613"/>
    </source>
</evidence>
<evidence type="ECO:0000256" key="9">
    <source>
        <dbReference type="ARBA" id="ARBA00023326"/>
    </source>
</evidence>
<keyword evidence="7" id="KW-0119">Carbohydrate metabolism</keyword>
<evidence type="ECO:0000256" key="10">
    <source>
        <dbReference type="RuleBase" id="RU000489"/>
    </source>
</evidence>
<dbReference type="PANTHER" id="PTHR11177">
    <property type="entry name" value="CHITINASE"/>
    <property type="match status" value="1"/>
</dbReference>
<dbReference type="CDD" id="cd06548">
    <property type="entry name" value="GH18_chitinase"/>
    <property type="match status" value="1"/>
</dbReference>
<organism evidence="14 15">
    <name type="scientific">Candida dubliniensis (strain CD36 / ATCC MYA-646 / CBS 7987 / NCPF 3949 / NRRL Y-17841)</name>
    <name type="common">Yeast</name>
    <dbReference type="NCBI Taxonomy" id="573826"/>
    <lineage>
        <taxon>Eukaryota</taxon>
        <taxon>Fungi</taxon>
        <taxon>Dikarya</taxon>
        <taxon>Ascomycota</taxon>
        <taxon>Saccharomycotina</taxon>
        <taxon>Pichiomycetes</taxon>
        <taxon>Debaryomycetaceae</taxon>
        <taxon>Candida/Lodderomyces clade</taxon>
        <taxon>Candida</taxon>
    </lineage>
</organism>
<dbReference type="GO" id="GO:0000272">
    <property type="term" value="P:polysaccharide catabolic process"/>
    <property type="evidence" value="ECO:0007669"/>
    <property type="project" value="UniProtKB-KW"/>
</dbReference>
<dbReference type="Proteomes" id="UP000002605">
    <property type="component" value="Chromosome 2"/>
</dbReference>
<evidence type="ECO:0000313" key="15">
    <source>
        <dbReference type="Proteomes" id="UP000002605"/>
    </source>
</evidence>